<name>A0A9P6L102_9AGAM</name>
<evidence type="ECO:0000313" key="4">
    <source>
        <dbReference type="Proteomes" id="UP000736335"/>
    </source>
</evidence>
<dbReference type="AlphaFoldDB" id="A0A9P6L102"/>
<keyword evidence="2" id="KW-0812">Transmembrane</keyword>
<evidence type="ECO:0000256" key="2">
    <source>
        <dbReference type="SAM" id="Phobius"/>
    </source>
</evidence>
<evidence type="ECO:0008006" key="5">
    <source>
        <dbReference type="Google" id="ProtNLM"/>
    </source>
</evidence>
<feature type="transmembrane region" description="Helical" evidence="2">
    <location>
        <begin position="223"/>
        <end position="243"/>
    </location>
</feature>
<feature type="region of interest" description="Disordered" evidence="1">
    <location>
        <begin position="98"/>
        <end position="129"/>
    </location>
</feature>
<feature type="transmembrane region" description="Helical" evidence="2">
    <location>
        <begin position="196"/>
        <end position="217"/>
    </location>
</feature>
<accession>A0A9P6L102</accession>
<keyword evidence="4" id="KW-1185">Reference proteome</keyword>
<protein>
    <recommendedName>
        <fullName evidence="5">Transmembrane protein</fullName>
    </recommendedName>
</protein>
<dbReference type="OrthoDB" id="2653987at2759"/>
<keyword evidence="2" id="KW-1133">Transmembrane helix</keyword>
<feature type="transmembrane region" description="Helical" evidence="2">
    <location>
        <begin position="68"/>
        <end position="87"/>
    </location>
</feature>
<reference evidence="3" key="2">
    <citation type="submission" date="2020-11" db="EMBL/GenBank/DDBJ databases">
        <authorList>
            <consortium name="DOE Joint Genome Institute"/>
            <person name="Kuo A."/>
            <person name="Miyauchi S."/>
            <person name="Kiss E."/>
            <person name="Drula E."/>
            <person name="Kohler A."/>
            <person name="Sanchez-Garcia M."/>
            <person name="Andreopoulos B."/>
            <person name="Barry K.W."/>
            <person name="Bonito G."/>
            <person name="Buee M."/>
            <person name="Carver A."/>
            <person name="Chen C."/>
            <person name="Cichocki N."/>
            <person name="Clum A."/>
            <person name="Culley D."/>
            <person name="Crous P.W."/>
            <person name="Fauchery L."/>
            <person name="Girlanda M."/>
            <person name="Hayes R."/>
            <person name="Keri Z."/>
            <person name="Labutti K."/>
            <person name="Lipzen A."/>
            <person name="Lombard V."/>
            <person name="Magnuson J."/>
            <person name="Maillard F."/>
            <person name="Morin E."/>
            <person name="Murat C."/>
            <person name="Nolan M."/>
            <person name="Ohm R."/>
            <person name="Pangilinan J."/>
            <person name="Pereira M."/>
            <person name="Perotto S."/>
            <person name="Peter M."/>
            <person name="Riley R."/>
            <person name="Sitrit Y."/>
            <person name="Stielow B."/>
            <person name="Szollosi G."/>
            <person name="Zifcakova L."/>
            <person name="Stursova M."/>
            <person name="Spatafora J.W."/>
            <person name="Tedersoo L."/>
            <person name="Vaario L.-M."/>
            <person name="Yamada A."/>
            <person name="Yan M."/>
            <person name="Wang P."/>
            <person name="Xu J."/>
            <person name="Bruns T."/>
            <person name="Baldrian P."/>
            <person name="Vilgalys R."/>
            <person name="Henrissat B."/>
            <person name="Grigoriev I.V."/>
            <person name="Hibbett D."/>
            <person name="Nagy L.G."/>
            <person name="Martin F.M."/>
        </authorList>
    </citation>
    <scope>NUCLEOTIDE SEQUENCE</scope>
    <source>
        <strain evidence="3">UH-Tt-Lm1</strain>
    </source>
</reference>
<gene>
    <name evidence="3" type="ORF">BJ322DRAFT_1114634</name>
</gene>
<dbReference type="Proteomes" id="UP000736335">
    <property type="component" value="Unassembled WGS sequence"/>
</dbReference>
<reference evidence="3" key="1">
    <citation type="journal article" date="2020" name="Nat. Commun.">
        <title>Large-scale genome sequencing of mycorrhizal fungi provides insights into the early evolution of symbiotic traits.</title>
        <authorList>
            <person name="Miyauchi S."/>
            <person name="Kiss E."/>
            <person name="Kuo A."/>
            <person name="Drula E."/>
            <person name="Kohler A."/>
            <person name="Sanchez-Garcia M."/>
            <person name="Morin E."/>
            <person name="Andreopoulos B."/>
            <person name="Barry K.W."/>
            <person name="Bonito G."/>
            <person name="Buee M."/>
            <person name="Carver A."/>
            <person name="Chen C."/>
            <person name="Cichocki N."/>
            <person name="Clum A."/>
            <person name="Culley D."/>
            <person name="Crous P.W."/>
            <person name="Fauchery L."/>
            <person name="Girlanda M."/>
            <person name="Hayes R.D."/>
            <person name="Keri Z."/>
            <person name="LaButti K."/>
            <person name="Lipzen A."/>
            <person name="Lombard V."/>
            <person name="Magnuson J."/>
            <person name="Maillard F."/>
            <person name="Murat C."/>
            <person name="Nolan M."/>
            <person name="Ohm R.A."/>
            <person name="Pangilinan J."/>
            <person name="Pereira M.F."/>
            <person name="Perotto S."/>
            <person name="Peter M."/>
            <person name="Pfister S."/>
            <person name="Riley R."/>
            <person name="Sitrit Y."/>
            <person name="Stielow J.B."/>
            <person name="Szollosi G."/>
            <person name="Zifcakova L."/>
            <person name="Stursova M."/>
            <person name="Spatafora J.W."/>
            <person name="Tedersoo L."/>
            <person name="Vaario L.M."/>
            <person name="Yamada A."/>
            <person name="Yan M."/>
            <person name="Wang P."/>
            <person name="Xu J."/>
            <person name="Bruns T."/>
            <person name="Baldrian P."/>
            <person name="Vilgalys R."/>
            <person name="Dunand C."/>
            <person name="Henrissat B."/>
            <person name="Grigoriev I.V."/>
            <person name="Hibbett D."/>
            <person name="Nagy L.G."/>
            <person name="Martin F.M."/>
        </authorList>
    </citation>
    <scope>NUCLEOTIDE SEQUENCE</scope>
    <source>
        <strain evidence="3">UH-Tt-Lm1</strain>
    </source>
</reference>
<sequence>MTASYTLNESDKSLMSSVELWMSRLQLVTALSAFFASTDGLLLGRVGTFVPTDTSIGNILTHTTLSGALVLHISAAIISYLACFVLVKYNRISVPVTEEGDTVVPPRRETTATSQGGTAKSPQSVRSTDLNSFGQQPTIGAFEQIITIERVYLRNFLRTRPAAFTRRFYAPPSEPGSVTTPELQDAHNVLLRCNSVCVILTFVGLLLATIGIMAYVWTTFTLAAGIFVSVCFIISLATACYALH</sequence>
<evidence type="ECO:0000256" key="1">
    <source>
        <dbReference type="SAM" id="MobiDB-lite"/>
    </source>
</evidence>
<keyword evidence="2" id="KW-0472">Membrane</keyword>
<feature type="compositionally biased region" description="Polar residues" evidence="1">
    <location>
        <begin position="111"/>
        <end position="129"/>
    </location>
</feature>
<evidence type="ECO:0000313" key="3">
    <source>
        <dbReference type="EMBL" id="KAF9777860.1"/>
    </source>
</evidence>
<comment type="caution">
    <text evidence="3">The sequence shown here is derived from an EMBL/GenBank/DDBJ whole genome shotgun (WGS) entry which is preliminary data.</text>
</comment>
<dbReference type="EMBL" id="WIUZ02000026">
    <property type="protein sequence ID" value="KAF9777860.1"/>
    <property type="molecule type" value="Genomic_DNA"/>
</dbReference>
<organism evidence="3 4">
    <name type="scientific">Thelephora terrestris</name>
    <dbReference type="NCBI Taxonomy" id="56493"/>
    <lineage>
        <taxon>Eukaryota</taxon>
        <taxon>Fungi</taxon>
        <taxon>Dikarya</taxon>
        <taxon>Basidiomycota</taxon>
        <taxon>Agaricomycotina</taxon>
        <taxon>Agaricomycetes</taxon>
        <taxon>Thelephorales</taxon>
        <taxon>Thelephoraceae</taxon>
        <taxon>Thelephora</taxon>
    </lineage>
</organism>
<proteinExistence type="predicted"/>